<dbReference type="CDD" id="cd02440">
    <property type="entry name" value="AdoMet_MTases"/>
    <property type="match status" value="1"/>
</dbReference>
<dbReference type="HAMAP" id="MF_00090">
    <property type="entry name" value="PIMT"/>
    <property type="match status" value="1"/>
</dbReference>
<dbReference type="PANTHER" id="PTHR11579">
    <property type="entry name" value="PROTEIN-L-ISOASPARTATE O-METHYLTRANSFERASE"/>
    <property type="match status" value="1"/>
</dbReference>
<comment type="similarity">
    <text evidence="2 7">Belongs to the methyltransferase superfamily. L-isoaspartyl/D-aspartyl protein methyltransferase family.</text>
</comment>
<keyword evidence="5 7" id="KW-0808">Transferase</keyword>
<dbReference type="GO" id="GO:0032259">
    <property type="term" value="P:methylation"/>
    <property type="evidence" value="ECO:0007669"/>
    <property type="project" value="UniProtKB-KW"/>
</dbReference>
<dbReference type="GO" id="GO:0030091">
    <property type="term" value="P:protein repair"/>
    <property type="evidence" value="ECO:0007669"/>
    <property type="project" value="UniProtKB-UniRule"/>
</dbReference>
<comment type="catalytic activity">
    <reaction evidence="7">
        <text>[protein]-L-isoaspartate + S-adenosyl-L-methionine = [protein]-L-isoaspartate alpha-methyl ester + S-adenosyl-L-homocysteine</text>
        <dbReference type="Rhea" id="RHEA:12705"/>
        <dbReference type="Rhea" id="RHEA-COMP:12143"/>
        <dbReference type="Rhea" id="RHEA-COMP:12144"/>
        <dbReference type="ChEBI" id="CHEBI:57856"/>
        <dbReference type="ChEBI" id="CHEBI:59789"/>
        <dbReference type="ChEBI" id="CHEBI:90596"/>
        <dbReference type="ChEBI" id="CHEBI:90598"/>
        <dbReference type="EC" id="2.1.1.77"/>
    </reaction>
</comment>
<evidence type="ECO:0000256" key="7">
    <source>
        <dbReference type="HAMAP-Rule" id="MF_00090"/>
    </source>
</evidence>
<dbReference type="Pfam" id="PF01135">
    <property type="entry name" value="PCMT"/>
    <property type="match status" value="1"/>
</dbReference>
<evidence type="ECO:0000256" key="2">
    <source>
        <dbReference type="ARBA" id="ARBA00005369"/>
    </source>
</evidence>
<dbReference type="EC" id="2.1.1.77" evidence="7"/>
<dbReference type="GO" id="GO:0005737">
    <property type="term" value="C:cytoplasm"/>
    <property type="evidence" value="ECO:0007669"/>
    <property type="project" value="UniProtKB-SubCell"/>
</dbReference>
<reference evidence="8" key="2">
    <citation type="submission" date="2020-09" db="EMBL/GenBank/DDBJ databases">
        <authorList>
            <person name="Sun Q."/>
            <person name="Kim S."/>
        </authorList>
    </citation>
    <scope>NUCLEOTIDE SEQUENCE</scope>
    <source>
        <strain evidence="8">KCTC 12711</strain>
    </source>
</reference>
<dbReference type="EMBL" id="BMXA01000001">
    <property type="protein sequence ID" value="GHA00135.1"/>
    <property type="molecule type" value="Genomic_DNA"/>
</dbReference>
<keyword evidence="3 7" id="KW-0963">Cytoplasm</keyword>
<comment type="function">
    <text evidence="7">Catalyzes the methyl esterification of L-isoaspartyl residues in peptides and proteins that result from spontaneous decomposition of normal L-aspartyl and L-asparaginyl residues. It plays a role in the repair and/or degradation of damaged proteins.</text>
</comment>
<keyword evidence="6 7" id="KW-0949">S-adenosyl-L-methionine</keyword>
<dbReference type="RefSeq" id="WP_189398929.1">
    <property type="nucleotide sequence ID" value="NZ_BMXA01000001.1"/>
</dbReference>
<evidence type="ECO:0000256" key="4">
    <source>
        <dbReference type="ARBA" id="ARBA00022603"/>
    </source>
</evidence>
<evidence type="ECO:0000256" key="3">
    <source>
        <dbReference type="ARBA" id="ARBA00022490"/>
    </source>
</evidence>
<protein>
    <recommendedName>
        <fullName evidence="7">Protein-L-isoaspartate O-methyltransferase</fullName>
        <ecNumber evidence="7">2.1.1.77</ecNumber>
    </recommendedName>
    <alternativeName>
        <fullName evidence="7">L-isoaspartyl protein carboxyl methyltransferase</fullName>
    </alternativeName>
    <alternativeName>
        <fullName evidence="7">Protein L-isoaspartyl methyltransferase</fullName>
    </alternativeName>
    <alternativeName>
        <fullName evidence="7">Protein-beta-aspartate methyltransferase</fullName>
        <shortName evidence="7">PIMT</shortName>
    </alternativeName>
</protein>
<dbReference type="AlphaFoldDB" id="A0A918VGR5"/>
<keyword evidence="9" id="KW-1185">Reference proteome</keyword>
<gene>
    <name evidence="7 8" type="primary">pcm</name>
    <name evidence="8" type="ORF">GCM10008090_06010</name>
</gene>
<dbReference type="NCBIfam" id="NF001453">
    <property type="entry name" value="PRK00312.1"/>
    <property type="match status" value="1"/>
</dbReference>
<evidence type="ECO:0000256" key="1">
    <source>
        <dbReference type="ARBA" id="ARBA00004496"/>
    </source>
</evidence>
<reference evidence="8" key="1">
    <citation type="journal article" date="2014" name="Int. J. Syst. Evol. Microbiol.">
        <title>Complete genome sequence of Corynebacterium casei LMG S-19264T (=DSM 44701T), isolated from a smear-ripened cheese.</title>
        <authorList>
            <consortium name="US DOE Joint Genome Institute (JGI-PGF)"/>
            <person name="Walter F."/>
            <person name="Albersmeier A."/>
            <person name="Kalinowski J."/>
            <person name="Ruckert C."/>
        </authorList>
    </citation>
    <scope>NUCLEOTIDE SEQUENCE</scope>
    <source>
        <strain evidence="8">KCTC 12711</strain>
    </source>
</reference>
<dbReference type="Gene3D" id="3.40.50.150">
    <property type="entry name" value="Vaccinia Virus protein VP39"/>
    <property type="match status" value="1"/>
</dbReference>
<evidence type="ECO:0000313" key="9">
    <source>
        <dbReference type="Proteomes" id="UP000614811"/>
    </source>
</evidence>
<dbReference type="NCBIfam" id="TIGR00080">
    <property type="entry name" value="pimt"/>
    <property type="match status" value="1"/>
</dbReference>
<evidence type="ECO:0000256" key="6">
    <source>
        <dbReference type="ARBA" id="ARBA00022691"/>
    </source>
</evidence>
<comment type="caution">
    <text evidence="8">The sequence shown here is derived from an EMBL/GenBank/DDBJ whole genome shotgun (WGS) entry which is preliminary data.</text>
</comment>
<accession>A0A918VGR5</accession>
<evidence type="ECO:0000256" key="5">
    <source>
        <dbReference type="ARBA" id="ARBA00022679"/>
    </source>
</evidence>
<dbReference type="GO" id="GO:0004719">
    <property type="term" value="F:protein-L-isoaspartate (D-aspartate) O-methyltransferase activity"/>
    <property type="evidence" value="ECO:0007669"/>
    <property type="project" value="UniProtKB-UniRule"/>
</dbReference>
<dbReference type="SUPFAM" id="SSF53335">
    <property type="entry name" value="S-adenosyl-L-methionine-dependent methyltransferases"/>
    <property type="match status" value="1"/>
</dbReference>
<organism evidence="8 9">
    <name type="scientific">Arenicella chitinivorans</name>
    <dbReference type="NCBI Taxonomy" id="1329800"/>
    <lineage>
        <taxon>Bacteria</taxon>
        <taxon>Pseudomonadati</taxon>
        <taxon>Pseudomonadota</taxon>
        <taxon>Gammaproteobacteria</taxon>
        <taxon>Arenicellales</taxon>
        <taxon>Arenicellaceae</taxon>
        <taxon>Arenicella</taxon>
    </lineage>
</organism>
<dbReference type="InterPro" id="IPR000682">
    <property type="entry name" value="PCMT"/>
</dbReference>
<dbReference type="PANTHER" id="PTHR11579:SF0">
    <property type="entry name" value="PROTEIN-L-ISOASPARTATE(D-ASPARTATE) O-METHYLTRANSFERASE"/>
    <property type="match status" value="1"/>
</dbReference>
<comment type="subcellular location">
    <subcellularLocation>
        <location evidence="1 7">Cytoplasm</location>
    </subcellularLocation>
</comment>
<dbReference type="InterPro" id="IPR029063">
    <property type="entry name" value="SAM-dependent_MTases_sf"/>
</dbReference>
<dbReference type="PROSITE" id="PS01279">
    <property type="entry name" value="PCMT"/>
    <property type="match status" value="1"/>
</dbReference>
<dbReference type="FunFam" id="3.40.50.150:FF:000010">
    <property type="entry name" value="Protein-L-isoaspartate O-methyltransferase"/>
    <property type="match status" value="1"/>
</dbReference>
<name>A0A918VGR5_9GAMM</name>
<feature type="active site" evidence="7">
    <location>
        <position position="77"/>
    </location>
</feature>
<sequence length="226" mass="25053">MMSYRDQLGKPQYSGIGMTSDRTRRRLIEQIRNMGVDDPRVLEIMQDLPRHIFVDEALASRAYENTALPIGHGQTISQPYIVALMTQTLFNKPRAKVLEIGTGCGYQTAMLAPFSEQVVSVERIVKLHRQARDRLYDLGVRNVVFRHGDGFAGLTDFAPYDGILAAAVSEDVPAELVDQLAPGGRIVMPVGRGDRQNLVVIDKTNHGLVQNEIEAVRFVPRLAGLG</sequence>
<dbReference type="Proteomes" id="UP000614811">
    <property type="component" value="Unassembled WGS sequence"/>
</dbReference>
<proteinExistence type="inferred from homology"/>
<evidence type="ECO:0000313" key="8">
    <source>
        <dbReference type="EMBL" id="GHA00135.1"/>
    </source>
</evidence>
<keyword evidence="4 7" id="KW-0489">Methyltransferase</keyword>